<dbReference type="AlphaFoldDB" id="E4WZ61"/>
<organism evidence="1">
    <name type="scientific">Oikopleura dioica</name>
    <name type="common">Tunicate</name>
    <dbReference type="NCBI Taxonomy" id="34765"/>
    <lineage>
        <taxon>Eukaryota</taxon>
        <taxon>Metazoa</taxon>
        <taxon>Chordata</taxon>
        <taxon>Tunicata</taxon>
        <taxon>Appendicularia</taxon>
        <taxon>Copelata</taxon>
        <taxon>Oikopleuridae</taxon>
        <taxon>Oikopleura</taxon>
    </lineage>
</organism>
<evidence type="ECO:0000313" key="2">
    <source>
        <dbReference type="Proteomes" id="UP000001307"/>
    </source>
</evidence>
<dbReference type="EMBL" id="FN653019">
    <property type="protein sequence ID" value="CBY22456.1"/>
    <property type="molecule type" value="Genomic_DNA"/>
</dbReference>
<dbReference type="InParanoid" id="E4WZ61"/>
<reference evidence="1" key="1">
    <citation type="journal article" date="2010" name="Science">
        <title>Plasticity of animal genome architecture unmasked by rapid evolution of a pelagic tunicate.</title>
        <authorList>
            <person name="Denoeud F."/>
            <person name="Henriet S."/>
            <person name="Mungpakdee S."/>
            <person name="Aury J.M."/>
            <person name="Da Silva C."/>
            <person name="Brinkmann H."/>
            <person name="Mikhaleva J."/>
            <person name="Olsen L.C."/>
            <person name="Jubin C."/>
            <person name="Canestro C."/>
            <person name="Bouquet J.M."/>
            <person name="Danks G."/>
            <person name="Poulain J."/>
            <person name="Campsteijn C."/>
            <person name="Adamski M."/>
            <person name="Cross I."/>
            <person name="Yadetie F."/>
            <person name="Muffato M."/>
            <person name="Louis A."/>
            <person name="Butcher S."/>
            <person name="Tsagkogeorga G."/>
            <person name="Konrad A."/>
            <person name="Singh S."/>
            <person name="Jensen M.F."/>
            <person name="Cong E.H."/>
            <person name="Eikeseth-Otteraa H."/>
            <person name="Noel B."/>
            <person name="Anthouard V."/>
            <person name="Porcel B.M."/>
            <person name="Kachouri-Lafond R."/>
            <person name="Nishino A."/>
            <person name="Ugolini M."/>
            <person name="Chourrout P."/>
            <person name="Nishida H."/>
            <person name="Aasland R."/>
            <person name="Huzurbazar S."/>
            <person name="Westhof E."/>
            <person name="Delsuc F."/>
            <person name="Lehrach H."/>
            <person name="Reinhardt R."/>
            <person name="Weissenbach J."/>
            <person name="Roy S.W."/>
            <person name="Artiguenave F."/>
            <person name="Postlethwait J.H."/>
            <person name="Manak J.R."/>
            <person name="Thompson E.M."/>
            <person name="Jaillon O."/>
            <person name="Du Pasquier L."/>
            <person name="Boudinot P."/>
            <person name="Liberles D.A."/>
            <person name="Volff J.N."/>
            <person name="Philippe H."/>
            <person name="Lenhard B."/>
            <person name="Roest Crollius H."/>
            <person name="Wincker P."/>
            <person name="Chourrout D."/>
        </authorList>
    </citation>
    <scope>NUCLEOTIDE SEQUENCE [LARGE SCALE GENOMIC DNA]</scope>
</reference>
<gene>
    <name evidence="1" type="ORF">GSOID_T00013212001</name>
</gene>
<dbReference type="OrthoDB" id="10339721at2759"/>
<sequence>MHIGGTVLQTFEYSKVKHHSEKTLDEYNSLAKRLRNLQAMRDELKMCGDAEKSELEGEELLLANKAVELELTDIYEANRRIAIDFDYNKESLAQKVDWRSCAELDKNDVLNQFLDYADEMEKQTRKVQYELDESAIAKRVEDSKKSPQVPKLVIENKKKARFNLITGIIY</sequence>
<proteinExistence type="predicted"/>
<protein>
    <submittedName>
        <fullName evidence="1">Uncharacterized protein</fullName>
    </submittedName>
</protein>
<name>E4WZ61_OIKDI</name>
<keyword evidence="2" id="KW-1185">Reference proteome</keyword>
<dbReference type="Proteomes" id="UP000001307">
    <property type="component" value="Unassembled WGS sequence"/>
</dbReference>
<evidence type="ECO:0000313" key="1">
    <source>
        <dbReference type="EMBL" id="CBY22456.1"/>
    </source>
</evidence>
<accession>E4WZ61</accession>